<evidence type="ECO:0000256" key="9">
    <source>
        <dbReference type="SAM" id="Phobius"/>
    </source>
</evidence>
<protein>
    <submittedName>
        <fullName evidence="10">Branched-chain amino acid ABC transporter permease</fullName>
    </submittedName>
</protein>
<dbReference type="EMBL" id="JAVKPH010000029">
    <property type="protein sequence ID" value="MDR5654591.1"/>
    <property type="molecule type" value="Genomic_DNA"/>
</dbReference>
<keyword evidence="3" id="KW-1003">Cell membrane</keyword>
<dbReference type="Proteomes" id="UP001247754">
    <property type="component" value="Unassembled WGS sequence"/>
</dbReference>
<keyword evidence="6 9" id="KW-1133">Transmembrane helix</keyword>
<feature type="transmembrane region" description="Helical" evidence="9">
    <location>
        <begin position="217"/>
        <end position="243"/>
    </location>
</feature>
<evidence type="ECO:0000256" key="5">
    <source>
        <dbReference type="ARBA" id="ARBA00022970"/>
    </source>
</evidence>
<evidence type="ECO:0000256" key="8">
    <source>
        <dbReference type="ARBA" id="ARBA00037998"/>
    </source>
</evidence>
<feature type="transmembrane region" description="Helical" evidence="9">
    <location>
        <begin position="12"/>
        <end position="32"/>
    </location>
</feature>
<evidence type="ECO:0000256" key="2">
    <source>
        <dbReference type="ARBA" id="ARBA00022448"/>
    </source>
</evidence>
<dbReference type="Pfam" id="PF02653">
    <property type="entry name" value="BPD_transp_2"/>
    <property type="match status" value="1"/>
</dbReference>
<dbReference type="InterPro" id="IPR001851">
    <property type="entry name" value="ABC_transp_permease"/>
</dbReference>
<dbReference type="PANTHER" id="PTHR11795:SF445">
    <property type="entry name" value="AMINO ACID ABC TRANSPORTER PERMEASE PROTEIN"/>
    <property type="match status" value="1"/>
</dbReference>
<keyword evidence="4 9" id="KW-0812">Transmembrane</keyword>
<keyword evidence="2" id="KW-0813">Transport</keyword>
<comment type="similarity">
    <text evidence="8">Belongs to the binding-protein-dependent transport system permease family. LivHM subfamily.</text>
</comment>
<organism evidence="10 11">
    <name type="scientific">Ruixingdingia sedimenti</name>
    <dbReference type="NCBI Taxonomy" id="3073604"/>
    <lineage>
        <taxon>Bacteria</taxon>
        <taxon>Pseudomonadati</taxon>
        <taxon>Pseudomonadota</taxon>
        <taxon>Alphaproteobacteria</taxon>
        <taxon>Rhodobacterales</taxon>
        <taxon>Paracoccaceae</taxon>
        <taxon>Ruixingdingia</taxon>
    </lineage>
</organism>
<evidence type="ECO:0000256" key="7">
    <source>
        <dbReference type="ARBA" id="ARBA00023136"/>
    </source>
</evidence>
<evidence type="ECO:0000256" key="4">
    <source>
        <dbReference type="ARBA" id="ARBA00022692"/>
    </source>
</evidence>
<comment type="caution">
    <text evidence="10">The sequence shown here is derived from an EMBL/GenBank/DDBJ whole genome shotgun (WGS) entry which is preliminary data.</text>
</comment>
<evidence type="ECO:0000313" key="10">
    <source>
        <dbReference type="EMBL" id="MDR5654591.1"/>
    </source>
</evidence>
<sequence length="291" mass="30303">MIQIVVDALSLGGLYALTALGIGIVFSVMRLANFAHAELVTCAAYALFALSGHPAVMAIAASVFVAMVLAVLTERVAFRPLRRADPATMLIASFTVSMFIQKLLIFAVGSRVKTLDPLPVLSRPVWIAGAQVSLLKIVTIAICIILLAVLVLFLKRTSAGLQMRAAAEDFTMSQLVGVRANTVIVLAFVLSGVLAAIVALLFAAQTGFVQPRLGVPLVLTAFVAAVIGGLGSLPGAVVGGLAVGAGATLLQALLPADLRPFREAFLFVAVILVLLVKPNGLLPARGMKDRV</sequence>
<feature type="transmembrane region" description="Helical" evidence="9">
    <location>
        <begin position="44"/>
        <end position="72"/>
    </location>
</feature>
<dbReference type="InterPro" id="IPR052157">
    <property type="entry name" value="BCAA_transport_permease"/>
</dbReference>
<feature type="transmembrane region" description="Helical" evidence="9">
    <location>
        <begin position="264"/>
        <end position="282"/>
    </location>
</feature>
<evidence type="ECO:0000313" key="11">
    <source>
        <dbReference type="Proteomes" id="UP001247754"/>
    </source>
</evidence>
<keyword evidence="5" id="KW-0029">Amino-acid transport</keyword>
<dbReference type="CDD" id="cd06582">
    <property type="entry name" value="TM_PBP1_LivH_like"/>
    <property type="match status" value="1"/>
</dbReference>
<evidence type="ECO:0000256" key="1">
    <source>
        <dbReference type="ARBA" id="ARBA00004651"/>
    </source>
</evidence>
<feature type="transmembrane region" description="Helical" evidence="9">
    <location>
        <begin position="84"/>
        <end position="105"/>
    </location>
</feature>
<evidence type="ECO:0000256" key="3">
    <source>
        <dbReference type="ARBA" id="ARBA00022475"/>
    </source>
</evidence>
<comment type="subcellular location">
    <subcellularLocation>
        <location evidence="1">Cell membrane</location>
        <topology evidence="1">Multi-pass membrane protein</topology>
    </subcellularLocation>
</comment>
<name>A0ABU1FCK2_9RHOB</name>
<evidence type="ECO:0000256" key="6">
    <source>
        <dbReference type="ARBA" id="ARBA00022989"/>
    </source>
</evidence>
<reference evidence="10 11" key="1">
    <citation type="submission" date="2023-09" db="EMBL/GenBank/DDBJ databases">
        <title>Xinfangfangia sedmenti sp. nov., isolated the sedment.</title>
        <authorList>
            <person name="Xu L."/>
        </authorList>
    </citation>
    <scope>NUCLEOTIDE SEQUENCE [LARGE SCALE GENOMIC DNA]</scope>
    <source>
        <strain evidence="10 11">LG-4</strain>
    </source>
</reference>
<keyword evidence="7 9" id="KW-0472">Membrane</keyword>
<dbReference type="RefSeq" id="WP_310458747.1">
    <property type="nucleotide sequence ID" value="NZ_JAVKPH010000029.1"/>
</dbReference>
<feature type="transmembrane region" description="Helical" evidence="9">
    <location>
        <begin position="182"/>
        <end position="205"/>
    </location>
</feature>
<proteinExistence type="inferred from homology"/>
<keyword evidence="11" id="KW-1185">Reference proteome</keyword>
<dbReference type="PANTHER" id="PTHR11795">
    <property type="entry name" value="BRANCHED-CHAIN AMINO ACID TRANSPORT SYSTEM PERMEASE PROTEIN LIVH"/>
    <property type="match status" value="1"/>
</dbReference>
<gene>
    <name evidence="10" type="ORF">RGD00_18430</name>
</gene>
<feature type="transmembrane region" description="Helical" evidence="9">
    <location>
        <begin position="125"/>
        <end position="154"/>
    </location>
</feature>
<accession>A0ABU1FCK2</accession>